<evidence type="ECO:0008006" key="5">
    <source>
        <dbReference type="Google" id="ProtNLM"/>
    </source>
</evidence>
<name>A0AAD5ZCQ7_9POAL</name>
<dbReference type="AlphaFoldDB" id="A0AAD5ZCQ7"/>
<dbReference type="InterPro" id="IPR036047">
    <property type="entry name" value="F-box-like_dom_sf"/>
</dbReference>
<keyword evidence="4" id="KW-1185">Reference proteome</keyword>
<sequence>MVVRGAKKAVRRDWSSLPPELLNLIANNLREISDFVRFRAVCTAWRFSISTMDFPPQFPWILKEREYPYNEPHMLFYSTTSSKMYTIHAPKYLGKRFFGSSQGYILIELCDRATKRFLSSRHTCQISLLNPLNNHEIPLPACNFGYDPFWIGPQKYQVGKYLVCSGYRGRNRSKTAFCCLGQDNWCEFELTCPGYKWFHLNNMLFGIELNTGVTKVTDMATGILAYVIQSIDRYDAGAEQYLVDVSGDILIVFHHYDYDIDTCYDWFDVHRLDLIGSGSPCWVKVNSIGNQALFIDEYSCFALGASDISGVKANCIYHIEPSSWVKKVDIETGDEESLHCPFKEADRWFFPNLEHLRAQ</sequence>
<gene>
    <name evidence="3" type="ORF">LUZ61_020222</name>
</gene>
<dbReference type="InterPro" id="IPR001810">
    <property type="entry name" value="F-box_dom"/>
</dbReference>
<reference evidence="3 4" key="1">
    <citation type="journal article" date="2022" name="Cell">
        <title>Repeat-based holocentromeres influence genome architecture and karyotype evolution.</title>
        <authorList>
            <person name="Hofstatter P.G."/>
            <person name="Thangavel G."/>
            <person name="Lux T."/>
            <person name="Neumann P."/>
            <person name="Vondrak T."/>
            <person name="Novak P."/>
            <person name="Zhang M."/>
            <person name="Costa L."/>
            <person name="Castellani M."/>
            <person name="Scott A."/>
            <person name="Toegelov H."/>
            <person name="Fuchs J."/>
            <person name="Mata-Sucre Y."/>
            <person name="Dias Y."/>
            <person name="Vanzela A.L.L."/>
            <person name="Huettel B."/>
            <person name="Almeida C.C.S."/>
            <person name="Simkova H."/>
            <person name="Souza G."/>
            <person name="Pedrosa-Harand A."/>
            <person name="Macas J."/>
            <person name="Mayer K.F.X."/>
            <person name="Houben A."/>
            <person name="Marques A."/>
        </authorList>
    </citation>
    <scope>NUCLEOTIDE SEQUENCE [LARGE SCALE GENOMIC DNA]</scope>
    <source>
        <strain evidence="3">RhyTen1mFocal</strain>
    </source>
</reference>
<proteinExistence type="predicted"/>
<feature type="domain" description="KIB1-4 beta-propeller" evidence="2">
    <location>
        <begin position="76"/>
        <end position="320"/>
    </location>
</feature>
<dbReference type="EMBL" id="JAMRDG010000002">
    <property type="protein sequence ID" value="KAJ3691058.1"/>
    <property type="molecule type" value="Genomic_DNA"/>
</dbReference>
<evidence type="ECO:0000259" key="2">
    <source>
        <dbReference type="Pfam" id="PF03478"/>
    </source>
</evidence>
<dbReference type="PANTHER" id="PTHR33110">
    <property type="entry name" value="F-BOX/KELCH-REPEAT PROTEIN-RELATED"/>
    <property type="match status" value="1"/>
</dbReference>
<evidence type="ECO:0000259" key="1">
    <source>
        <dbReference type="Pfam" id="PF00646"/>
    </source>
</evidence>
<dbReference type="SUPFAM" id="SSF81383">
    <property type="entry name" value="F-box domain"/>
    <property type="match status" value="1"/>
</dbReference>
<comment type="caution">
    <text evidence="3">The sequence shown here is derived from an EMBL/GenBank/DDBJ whole genome shotgun (WGS) entry which is preliminary data.</text>
</comment>
<dbReference type="PANTHER" id="PTHR33110:SF134">
    <property type="entry name" value="OS09G0565350 PROTEIN"/>
    <property type="match status" value="1"/>
</dbReference>
<dbReference type="CDD" id="cd09917">
    <property type="entry name" value="F-box_SF"/>
    <property type="match status" value="1"/>
</dbReference>
<dbReference type="Proteomes" id="UP001210211">
    <property type="component" value="Unassembled WGS sequence"/>
</dbReference>
<dbReference type="Gene3D" id="1.20.1280.50">
    <property type="match status" value="1"/>
</dbReference>
<evidence type="ECO:0000313" key="4">
    <source>
        <dbReference type="Proteomes" id="UP001210211"/>
    </source>
</evidence>
<dbReference type="InterPro" id="IPR005174">
    <property type="entry name" value="KIB1-4_b-propeller"/>
</dbReference>
<dbReference type="Pfam" id="PF00646">
    <property type="entry name" value="F-box"/>
    <property type="match status" value="1"/>
</dbReference>
<feature type="domain" description="F-box" evidence="1">
    <location>
        <begin position="14"/>
        <end position="54"/>
    </location>
</feature>
<dbReference type="Pfam" id="PF03478">
    <property type="entry name" value="Beta-prop_KIB1-4"/>
    <property type="match status" value="1"/>
</dbReference>
<protein>
    <recommendedName>
        <fullName evidence="5">F-box domain-containing protein</fullName>
    </recommendedName>
</protein>
<organism evidence="3 4">
    <name type="scientific">Rhynchospora tenuis</name>
    <dbReference type="NCBI Taxonomy" id="198213"/>
    <lineage>
        <taxon>Eukaryota</taxon>
        <taxon>Viridiplantae</taxon>
        <taxon>Streptophyta</taxon>
        <taxon>Embryophyta</taxon>
        <taxon>Tracheophyta</taxon>
        <taxon>Spermatophyta</taxon>
        <taxon>Magnoliopsida</taxon>
        <taxon>Liliopsida</taxon>
        <taxon>Poales</taxon>
        <taxon>Cyperaceae</taxon>
        <taxon>Cyperoideae</taxon>
        <taxon>Rhynchosporeae</taxon>
        <taxon>Rhynchospora</taxon>
    </lineage>
</organism>
<accession>A0AAD5ZCQ7</accession>
<evidence type="ECO:0000313" key="3">
    <source>
        <dbReference type="EMBL" id="KAJ3691058.1"/>
    </source>
</evidence>